<dbReference type="OrthoDB" id="4981820at2"/>
<dbReference type="InterPro" id="IPR006530">
    <property type="entry name" value="YD"/>
</dbReference>
<reference evidence="2 3" key="1">
    <citation type="submission" date="2019-09" db="EMBL/GenBank/DDBJ databases">
        <title>Draft genome sequence of the thermophilic Saccharopolyspora hirsuta VKM Ac-666T.</title>
        <authorList>
            <person name="Lobastova T.G."/>
            <person name="Fokina V."/>
            <person name="Bragin E.Y."/>
            <person name="Shtratnikova V.Y."/>
            <person name="Starodumova I.P."/>
            <person name="Tarlachkov S.V."/>
            <person name="Donova M.V."/>
        </authorList>
    </citation>
    <scope>NUCLEOTIDE SEQUENCE [LARGE SCALE GENOMIC DNA]</scope>
    <source>
        <strain evidence="2 3">VKM Ac-666</strain>
    </source>
</reference>
<proteinExistence type="predicted"/>
<dbReference type="InterPro" id="IPR050708">
    <property type="entry name" value="T6SS_VgrG/RHS"/>
</dbReference>
<keyword evidence="3" id="KW-1185">Reference proteome</keyword>
<evidence type="ECO:0000259" key="1">
    <source>
        <dbReference type="Pfam" id="PF20148"/>
    </source>
</evidence>
<sequence>MTSALELLLDRSRGPAGLPREVELDAGEGPLAELAAVLSTRNGFFAFNAGVQVFRAGEPGVGPELQAWNRPDSWKGSYGGLADGLFCFGQDLFGVQFAVRDRRCVVTFDPETGRTTEIGPSLEDWARWLLQDPDQRGCRSFATRWQDENGALAPDQRLVPWRFFVLGGGYDDANLTAKDAVACMRIRGPVAEQVAALPDGAKLQITVPQYTTGDAAEHDRAPSEMTLVRNGVDVASGRVVAEHTDVALPGSPPLTIRRTHVSSYRFRGAFGTGWASTLDQRLLVGEEGVRFLAEDATIAEFPVPQAGSSALPGRGPLRRLVRADDGSYTVVDGPITLHFGSEGGELPITSVTDRNGNRIEFLRDGAGAPVAVQHSGGHRIRIDAAEGLVTALHLCGSDEDLLLKTYTYDEGRLAAVSEPDGSRTAFEYDGERMSGIANRDGAWFRYVFDEAGRCVRTAGEGGVRSGTIDYRGRSRRVTDSLGFSTTYDIDADGRVERIVDPLGGETTFEHDQRGHLLATTDPLGRTTRHSYDDAGNRVSTTRPDGLRTRWHYDELGLVIAVVHPDGAVHRWFRDERGNLIREVDATGATTTYARNSRGHVTAITDALGNTRTFELNATGLPTAAVDALGNATLYERDAFGNVTAITEPTGAVHRCEAVPDPELTREERTYDTEMRLVQVRRGSGAVHRYEYDPRGLLVREIDAAGRATDYRYDAAGQLVGQLAGGVELRLVRDVQGNVIERRRGAAIATFDYDAAGRLVTAMDGDTQVTFTYDRAGRLLTDTINGRTVTSAYDALGRRVRRRTPSNAESTWVYDAAGRPVAMRTAGRTLRFVHDAAGREVRRTLGGEVVLVRERDARGREVAQVIGDQRSRRTFGGGSAVGPQRIGGERIECDDRGRRVLHRDSRGSWHFSWDDEDRLVGVTTPDGARWRYRYDPLGRRVAKQRLTPDGRGVVEQVEFSWDGSVLAERAHTDRRPNGPALGDARATAWEYKPDTGEVLTHSERSPIRHDASRWADERFFAVITDPDGSPGELLDIRGVAVGFPPVFPIRRGGHYHDVETGFWCHPGGFHDPVLGIPLGPQPLAVEPQCPHRAVGPADAGDCG</sequence>
<dbReference type="SUPFAM" id="SSF50969">
    <property type="entry name" value="YVTN repeat-like/Quinoprotein amine dehydrogenase"/>
    <property type="match status" value="1"/>
</dbReference>
<organism evidence="2 3">
    <name type="scientific">Saccharopolyspora hirsuta</name>
    <dbReference type="NCBI Taxonomy" id="1837"/>
    <lineage>
        <taxon>Bacteria</taxon>
        <taxon>Bacillati</taxon>
        <taxon>Actinomycetota</taxon>
        <taxon>Actinomycetes</taxon>
        <taxon>Pseudonocardiales</taxon>
        <taxon>Pseudonocardiaceae</taxon>
        <taxon>Saccharopolyspora</taxon>
    </lineage>
</organism>
<feature type="domain" description="DUF6531" evidence="1">
    <location>
        <begin position="230"/>
        <end position="301"/>
    </location>
</feature>
<dbReference type="Proteomes" id="UP000323946">
    <property type="component" value="Unassembled WGS sequence"/>
</dbReference>
<accession>A0A5M7BWH1</accession>
<name>A0A5M7BWH1_SACHI</name>
<dbReference type="InterPro" id="IPR045351">
    <property type="entry name" value="DUF6531"/>
</dbReference>
<comment type="caution">
    <text evidence="2">The sequence shown here is derived from an EMBL/GenBank/DDBJ whole genome shotgun (WGS) entry which is preliminary data.</text>
</comment>
<dbReference type="PANTHER" id="PTHR32305:SF15">
    <property type="entry name" value="PROTEIN RHSA-RELATED"/>
    <property type="match status" value="1"/>
</dbReference>
<evidence type="ECO:0000313" key="3">
    <source>
        <dbReference type="Proteomes" id="UP000323946"/>
    </source>
</evidence>
<dbReference type="Gene3D" id="2.180.10.10">
    <property type="entry name" value="RHS repeat-associated core"/>
    <property type="match status" value="2"/>
</dbReference>
<dbReference type="PANTHER" id="PTHR32305">
    <property type="match status" value="1"/>
</dbReference>
<protein>
    <submittedName>
        <fullName evidence="2">RHS repeat protein</fullName>
    </submittedName>
</protein>
<dbReference type="Pfam" id="PF20148">
    <property type="entry name" value="DUF6531"/>
    <property type="match status" value="1"/>
</dbReference>
<dbReference type="NCBIfam" id="TIGR01643">
    <property type="entry name" value="YD_repeat_2x"/>
    <property type="match status" value="10"/>
</dbReference>
<dbReference type="AlphaFoldDB" id="A0A5M7BWH1"/>
<evidence type="ECO:0000313" key="2">
    <source>
        <dbReference type="EMBL" id="KAA5830685.1"/>
    </source>
</evidence>
<dbReference type="Pfam" id="PF05593">
    <property type="entry name" value="RHS_repeat"/>
    <property type="match status" value="6"/>
</dbReference>
<dbReference type="RefSeq" id="WP_150068784.1">
    <property type="nucleotide sequence ID" value="NZ_JBEPDJ010000023.1"/>
</dbReference>
<gene>
    <name evidence="2" type="ORF">F1721_22850</name>
</gene>
<dbReference type="InterPro" id="IPR011044">
    <property type="entry name" value="Quino_amine_DH_bsu"/>
</dbReference>
<dbReference type="EMBL" id="VWPH01000010">
    <property type="protein sequence ID" value="KAA5830685.1"/>
    <property type="molecule type" value="Genomic_DNA"/>
</dbReference>
<dbReference type="InterPro" id="IPR031325">
    <property type="entry name" value="RHS_repeat"/>
</dbReference>
<dbReference type="SMR" id="A0A5M7BWH1"/>